<dbReference type="InterPro" id="IPR002220">
    <property type="entry name" value="DapA-like"/>
</dbReference>
<dbReference type="Proteomes" id="UP000265419">
    <property type="component" value="Unassembled WGS sequence"/>
</dbReference>
<evidence type="ECO:0000256" key="1">
    <source>
        <dbReference type="ARBA" id="ARBA00007592"/>
    </source>
</evidence>
<dbReference type="EMBL" id="QQXK01000014">
    <property type="protein sequence ID" value="RII42230.1"/>
    <property type="molecule type" value="Genomic_DNA"/>
</dbReference>
<dbReference type="Gene3D" id="3.20.20.70">
    <property type="entry name" value="Aldolase class I"/>
    <property type="match status" value="1"/>
</dbReference>
<organism evidence="3 4">
    <name type="scientific">Galactobacter valiniphilus</name>
    <dbReference type="NCBI Taxonomy" id="2676122"/>
    <lineage>
        <taxon>Bacteria</taxon>
        <taxon>Bacillati</taxon>
        <taxon>Actinomycetota</taxon>
        <taxon>Actinomycetes</taxon>
        <taxon>Micrococcales</taxon>
        <taxon>Micrococcaceae</taxon>
        <taxon>Galactobacter</taxon>
    </lineage>
</organism>
<gene>
    <name evidence="3" type="ORF">DWB68_08345</name>
</gene>
<protein>
    <submittedName>
        <fullName evidence="3">Dihydrodipicolinate synthase family protein</fullName>
    </submittedName>
</protein>
<comment type="similarity">
    <text evidence="1">Belongs to the DapA family.</text>
</comment>
<dbReference type="Pfam" id="PF00701">
    <property type="entry name" value="DHDPS"/>
    <property type="match status" value="1"/>
</dbReference>
<sequence>MDFRGLSAFAPTPFVDGTPDEAAFRRIIAGLAASGVDSIGALGSTGHYAYLSVEERVRLTRAAVEEAGDVPVLVSIGAPATRTVLELAEGVQSAGASGVLLAPVLYQRLTRAEALGLYRDACAELSVQLCIYDNPGTTGFTFDDELYAEVAALGPVASVKIPGVPLGPGEAGARVAATVATQLGLGADFLPRPLLPLGAGEQAEVAEALAALGVSGRAR</sequence>
<dbReference type="PRINTS" id="PR00146">
    <property type="entry name" value="DHPICSNTHASE"/>
</dbReference>
<keyword evidence="2" id="KW-0456">Lyase</keyword>
<comment type="caution">
    <text evidence="3">The sequence shown here is derived from an EMBL/GenBank/DDBJ whole genome shotgun (WGS) entry which is preliminary data.</text>
</comment>
<dbReference type="RefSeq" id="WP_119424681.1">
    <property type="nucleotide sequence ID" value="NZ_QQXK01000014.1"/>
</dbReference>
<evidence type="ECO:0000256" key="2">
    <source>
        <dbReference type="ARBA" id="ARBA00023239"/>
    </source>
</evidence>
<accession>A0A399JAY9</accession>
<dbReference type="GO" id="GO:0005829">
    <property type="term" value="C:cytosol"/>
    <property type="evidence" value="ECO:0007669"/>
    <property type="project" value="TreeGrafter"/>
</dbReference>
<reference evidence="3 4" key="1">
    <citation type="submission" date="2018-07" db="EMBL/GenBank/DDBJ databases">
        <title>Arthrobacter sp. nov., isolated from raw cow's milk with high bacterial count.</title>
        <authorList>
            <person name="Hahne J."/>
            <person name="Isele D."/>
            <person name="Lipski A."/>
        </authorList>
    </citation>
    <scope>NUCLEOTIDE SEQUENCE [LARGE SCALE GENOMIC DNA]</scope>
    <source>
        <strain evidence="3 4">JZ R-35</strain>
    </source>
</reference>
<dbReference type="GO" id="GO:0008840">
    <property type="term" value="F:4-hydroxy-tetrahydrodipicolinate synthase activity"/>
    <property type="evidence" value="ECO:0007669"/>
    <property type="project" value="TreeGrafter"/>
</dbReference>
<name>A0A399JAY9_9MICC</name>
<evidence type="ECO:0000313" key="4">
    <source>
        <dbReference type="Proteomes" id="UP000265419"/>
    </source>
</evidence>
<proteinExistence type="inferred from homology"/>
<dbReference type="SMART" id="SM01130">
    <property type="entry name" value="DHDPS"/>
    <property type="match status" value="1"/>
</dbReference>
<dbReference type="PANTHER" id="PTHR12128:SF66">
    <property type="entry name" value="4-HYDROXY-2-OXOGLUTARATE ALDOLASE, MITOCHONDRIAL"/>
    <property type="match status" value="1"/>
</dbReference>
<dbReference type="InterPro" id="IPR013785">
    <property type="entry name" value="Aldolase_TIM"/>
</dbReference>
<dbReference type="SUPFAM" id="SSF51569">
    <property type="entry name" value="Aldolase"/>
    <property type="match status" value="1"/>
</dbReference>
<keyword evidence="4" id="KW-1185">Reference proteome</keyword>
<evidence type="ECO:0000313" key="3">
    <source>
        <dbReference type="EMBL" id="RII42230.1"/>
    </source>
</evidence>
<dbReference type="PANTHER" id="PTHR12128">
    <property type="entry name" value="DIHYDRODIPICOLINATE SYNTHASE"/>
    <property type="match status" value="1"/>
</dbReference>
<dbReference type="CDD" id="cd00408">
    <property type="entry name" value="DHDPS-like"/>
    <property type="match status" value="1"/>
</dbReference>
<dbReference type="AlphaFoldDB" id="A0A399JAY9"/>